<keyword evidence="1" id="KW-0472">Membrane</keyword>
<accession>A0AA41Z2Q5</accession>
<keyword evidence="1" id="KW-0812">Transmembrane</keyword>
<feature type="signal peptide" evidence="2">
    <location>
        <begin position="1"/>
        <end position="23"/>
    </location>
</feature>
<dbReference type="AlphaFoldDB" id="A0AA41Z2Q5"/>
<dbReference type="RefSeq" id="WP_282589014.1">
    <property type="nucleotide sequence ID" value="NZ_JAMOIM010000057.1"/>
</dbReference>
<keyword evidence="2" id="KW-0732">Signal</keyword>
<feature type="transmembrane region" description="Helical" evidence="1">
    <location>
        <begin position="172"/>
        <end position="191"/>
    </location>
</feature>
<comment type="caution">
    <text evidence="3">The sequence shown here is derived from an EMBL/GenBank/DDBJ whole genome shotgun (WGS) entry which is preliminary data.</text>
</comment>
<name>A0AA41Z2Q5_9HYPH</name>
<evidence type="ECO:0000313" key="4">
    <source>
        <dbReference type="Proteomes" id="UP001165667"/>
    </source>
</evidence>
<protein>
    <submittedName>
        <fullName evidence="3">VPLPA-CTERM sorting domain-containing protein</fullName>
    </submittedName>
</protein>
<dbReference type="EMBL" id="JAMOIM010000057">
    <property type="protein sequence ID" value="MCW6512639.1"/>
    <property type="molecule type" value="Genomic_DNA"/>
</dbReference>
<reference evidence="3" key="1">
    <citation type="submission" date="2022-05" db="EMBL/GenBank/DDBJ databases">
        <authorList>
            <person name="Pankratov T."/>
        </authorList>
    </citation>
    <scope>NUCLEOTIDE SEQUENCE</scope>
    <source>
        <strain evidence="3">BP6-180914</strain>
    </source>
</reference>
<sequence length="199" mass="20211">MQKMKFALSTGIAFGLMLGAAHAATVTFNNLGGNNKDIFTSYTENGFTVTNTDGQFFVGTNFGNPVPDIFAGPLFGPATDSITVTSSSGLFAFSSLDLSANSGGLEYTVTGSAGGSQVYTYSSGFAKSNAFLSVSSLNSAKVDTLKITLDVGGTSANIDNLSFNVSSVPLPASAPMFGAALMALGAVGYGMKRKAKAAA</sequence>
<evidence type="ECO:0000256" key="1">
    <source>
        <dbReference type="SAM" id="Phobius"/>
    </source>
</evidence>
<gene>
    <name evidence="3" type="ORF">M8523_32545</name>
</gene>
<proteinExistence type="predicted"/>
<organism evidence="3 4">
    <name type="scientific">Lichenifustis flavocetrariae</name>
    <dbReference type="NCBI Taxonomy" id="2949735"/>
    <lineage>
        <taxon>Bacteria</taxon>
        <taxon>Pseudomonadati</taxon>
        <taxon>Pseudomonadota</taxon>
        <taxon>Alphaproteobacteria</taxon>
        <taxon>Hyphomicrobiales</taxon>
        <taxon>Lichenihabitantaceae</taxon>
        <taxon>Lichenifustis</taxon>
    </lineage>
</organism>
<feature type="chain" id="PRO_5041308755" evidence="2">
    <location>
        <begin position="24"/>
        <end position="199"/>
    </location>
</feature>
<keyword evidence="1" id="KW-1133">Transmembrane helix</keyword>
<evidence type="ECO:0000313" key="3">
    <source>
        <dbReference type="EMBL" id="MCW6512639.1"/>
    </source>
</evidence>
<dbReference type="Proteomes" id="UP001165667">
    <property type="component" value="Unassembled WGS sequence"/>
</dbReference>
<evidence type="ECO:0000256" key="2">
    <source>
        <dbReference type="SAM" id="SignalP"/>
    </source>
</evidence>
<keyword evidence="4" id="KW-1185">Reference proteome</keyword>